<protein>
    <submittedName>
        <fullName evidence="2">Uncharacterized protein</fullName>
    </submittedName>
</protein>
<sequence length="457" mass="52043">MQEMNVDLACDLNTFVKPKENLTAKRKYVRRKVVNKGSAPPREVTGKLTKEKMSESAHISCTASLNFDERAIDQGYAVKKNPAISPGSDTSVVMKEMSVGLAYDQSTSVKQALNDNMTLPKNTEAPITSSKINPPGTKTKENTTGNWKTARKEVLNLFPTPTELTEKTMLESNNMSKNLYFDMRTRRKSSETKPEENQTGRWKYVRTPPIKVPRELTKEKMSAFAQTPWTWSGKFDERARYQSYVVKRKYMRRKRVNKTSAPPREVTGNERERDQNMHSKRIQLARDQSYAIKENTAVGSGIGVVMQEMNVNLACDLITSLKLEENPTGKRKYMRWKRVNTTVAPPREMTGEQTKEMMFESAQISCTGSLNFYEAARNQSYAVKENPTVLLGREIGIVMQEMNVGHLNTSMKQALNDDMTLPKDTQSQSTTSKFNLPGDKNKRKPGWQEEECEKKKD</sequence>
<proteinExistence type="predicted"/>
<name>A0AA86SP98_9FABA</name>
<evidence type="ECO:0000313" key="2">
    <source>
        <dbReference type="EMBL" id="CAJ1968735.1"/>
    </source>
</evidence>
<keyword evidence="3" id="KW-1185">Reference proteome</keyword>
<dbReference type="AlphaFoldDB" id="A0AA86SP98"/>
<accession>A0AA86SP98</accession>
<reference evidence="2" key="1">
    <citation type="submission" date="2023-10" db="EMBL/GenBank/DDBJ databases">
        <authorList>
            <person name="Domelevo Entfellner J.-B."/>
        </authorList>
    </citation>
    <scope>NUCLEOTIDE SEQUENCE</scope>
</reference>
<dbReference type="Gramene" id="rna-AYBTSS11_LOCUS21875">
    <property type="protein sequence ID" value="CAJ1968735.1"/>
    <property type="gene ID" value="gene-AYBTSS11_LOCUS21875"/>
</dbReference>
<feature type="region of interest" description="Disordered" evidence="1">
    <location>
        <begin position="419"/>
        <end position="457"/>
    </location>
</feature>
<dbReference type="EMBL" id="OY731404">
    <property type="protein sequence ID" value="CAJ1968735.1"/>
    <property type="molecule type" value="Genomic_DNA"/>
</dbReference>
<gene>
    <name evidence="2" type="ORF">AYBTSS11_LOCUS21875</name>
</gene>
<dbReference type="Proteomes" id="UP001189624">
    <property type="component" value="Chromosome 7"/>
</dbReference>
<feature type="region of interest" description="Disordered" evidence="1">
    <location>
        <begin position="255"/>
        <end position="278"/>
    </location>
</feature>
<feature type="compositionally biased region" description="Polar residues" evidence="1">
    <location>
        <begin position="423"/>
        <end position="434"/>
    </location>
</feature>
<organism evidence="2 3">
    <name type="scientific">Sphenostylis stenocarpa</name>
    <dbReference type="NCBI Taxonomy" id="92480"/>
    <lineage>
        <taxon>Eukaryota</taxon>
        <taxon>Viridiplantae</taxon>
        <taxon>Streptophyta</taxon>
        <taxon>Embryophyta</taxon>
        <taxon>Tracheophyta</taxon>
        <taxon>Spermatophyta</taxon>
        <taxon>Magnoliopsida</taxon>
        <taxon>eudicotyledons</taxon>
        <taxon>Gunneridae</taxon>
        <taxon>Pentapetalae</taxon>
        <taxon>rosids</taxon>
        <taxon>fabids</taxon>
        <taxon>Fabales</taxon>
        <taxon>Fabaceae</taxon>
        <taxon>Papilionoideae</taxon>
        <taxon>50 kb inversion clade</taxon>
        <taxon>NPAAA clade</taxon>
        <taxon>indigoferoid/millettioid clade</taxon>
        <taxon>Phaseoleae</taxon>
        <taxon>Sphenostylis</taxon>
    </lineage>
</organism>
<feature type="compositionally biased region" description="Polar residues" evidence="1">
    <location>
        <begin position="119"/>
        <end position="132"/>
    </location>
</feature>
<feature type="region of interest" description="Disordered" evidence="1">
    <location>
        <begin position="119"/>
        <end position="144"/>
    </location>
</feature>
<evidence type="ECO:0000256" key="1">
    <source>
        <dbReference type="SAM" id="MobiDB-lite"/>
    </source>
</evidence>
<feature type="compositionally biased region" description="Basic and acidic residues" evidence="1">
    <location>
        <begin position="267"/>
        <end position="277"/>
    </location>
</feature>
<evidence type="ECO:0000313" key="3">
    <source>
        <dbReference type="Proteomes" id="UP001189624"/>
    </source>
</evidence>